<dbReference type="GO" id="GO:0007186">
    <property type="term" value="P:G protein-coupled receptor signaling pathway"/>
    <property type="evidence" value="ECO:0007669"/>
    <property type="project" value="InterPro"/>
</dbReference>
<feature type="domain" description="GPR180/TMEM145 transmembrane" evidence="2">
    <location>
        <begin position="2"/>
        <end position="93"/>
    </location>
</feature>
<dbReference type="Pfam" id="PF10192">
    <property type="entry name" value="GPR180-TMEM145_TM"/>
    <property type="match status" value="1"/>
</dbReference>
<dbReference type="InterPro" id="IPR019336">
    <property type="entry name" value="GPR180/TMEM145_TM"/>
</dbReference>
<keyword evidence="4" id="KW-1185">Reference proteome</keyword>
<feature type="transmembrane region" description="Helical" evidence="1">
    <location>
        <begin position="35"/>
        <end position="52"/>
    </location>
</feature>
<sequence>MEAVSTIIFLLLLILLAKGFTVTRARLKMSTSVKIGVFMTLFTITYGILFFHEQTYFDPGEVLYLYESPFGYGLIALRLIGWGWFVYAIVRTTQIAVMEKSGQTGDGTLEHFNNYKYAPTRPPTRPQTQQSHTIFAISTTANGSTAHNHTDSHSVYNANSYAMNKSANNGLPVADC</sequence>
<reference evidence="3" key="1">
    <citation type="submission" date="2020-11" db="EMBL/GenBank/DDBJ databases">
        <authorList>
            <person name="Tran Van P."/>
        </authorList>
    </citation>
    <scope>NUCLEOTIDE SEQUENCE</scope>
</reference>
<keyword evidence="1" id="KW-0812">Transmembrane</keyword>
<evidence type="ECO:0000313" key="4">
    <source>
        <dbReference type="Proteomes" id="UP000728032"/>
    </source>
</evidence>
<feature type="transmembrane region" description="Helical" evidence="1">
    <location>
        <begin position="72"/>
        <end position="90"/>
    </location>
</feature>
<organism evidence="3">
    <name type="scientific">Oppiella nova</name>
    <dbReference type="NCBI Taxonomy" id="334625"/>
    <lineage>
        <taxon>Eukaryota</taxon>
        <taxon>Metazoa</taxon>
        <taxon>Ecdysozoa</taxon>
        <taxon>Arthropoda</taxon>
        <taxon>Chelicerata</taxon>
        <taxon>Arachnida</taxon>
        <taxon>Acari</taxon>
        <taxon>Acariformes</taxon>
        <taxon>Sarcoptiformes</taxon>
        <taxon>Oribatida</taxon>
        <taxon>Brachypylina</taxon>
        <taxon>Oppioidea</taxon>
        <taxon>Oppiidae</taxon>
        <taxon>Oppiella</taxon>
    </lineage>
</organism>
<evidence type="ECO:0000259" key="2">
    <source>
        <dbReference type="Pfam" id="PF10192"/>
    </source>
</evidence>
<dbReference type="Proteomes" id="UP000728032">
    <property type="component" value="Unassembled WGS sequence"/>
</dbReference>
<dbReference type="PANTHER" id="PTHR23252">
    <property type="entry name" value="INTIMAL THICKNESS RECEPTOR-RELATED"/>
    <property type="match status" value="1"/>
</dbReference>
<dbReference type="PANTHER" id="PTHR23252:SF24">
    <property type="entry name" value="TRANSMEMBRANE PROTEIN 145"/>
    <property type="match status" value="1"/>
</dbReference>
<evidence type="ECO:0000313" key="3">
    <source>
        <dbReference type="EMBL" id="CAD7645780.1"/>
    </source>
</evidence>
<keyword evidence="1" id="KW-0472">Membrane</keyword>
<feature type="transmembrane region" description="Helical" evidence="1">
    <location>
        <begin position="6"/>
        <end position="23"/>
    </location>
</feature>
<dbReference type="AlphaFoldDB" id="A0A7R9QHC8"/>
<proteinExistence type="predicted"/>
<dbReference type="GO" id="GO:0019236">
    <property type="term" value="P:response to pheromone"/>
    <property type="evidence" value="ECO:0007669"/>
    <property type="project" value="InterPro"/>
</dbReference>
<evidence type="ECO:0000256" key="1">
    <source>
        <dbReference type="SAM" id="Phobius"/>
    </source>
</evidence>
<dbReference type="OrthoDB" id="205745at2759"/>
<dbReference type="EMBL" id="CAJPVJ010002156">
    <property type="protein sequence ID" value="CAG2165844.1"/>
    <property type="molecule type" value="Genomic_DNA"/>
</dbReference>
<name>A0A7R9QHC8_9ACAR</name>
<gene>
    <name evidence="3" type="ORF">ONB1V03_LOCUS5382</name>
</gene>
<dbReference type="InterPro" id="IPR047831">
    <property type="entry name" value="GPR180/TMEM145"/>
</dbReference>
<accession>A0A7R9QHC8</accession>
<protein>
    <recommendedName>
        <fullName evidence="2">GPR180/TMEM145 transmembrane domain-containing protein</fullName>
    </recommendedName>
</protein>
<keyword evidence="1" id="KW-1133">Transmembrane helix</keyword>
<dbReference type="EMBL" id="OC916981">
    <property type="protein sequence ID" value="CAD7645780.1"/>
    <property type="molecule type" value="Genomic_DNA"/>
</dbReference>